<keyword evidence="3" id="KW-0804">Transcription</keyword>
<keyword evidence="1" id="KW-0805">Transcription regulation</keyword>
<dbReference type="SMART" id="SM00421">
    <property type="entry name" value="HTH_LUXR"/>
    <property type="match status" value="1"/>
</dbReference>
<evidence type="ECO:0000256" key="1">
    <source>
        <dbReference type="ARBA" id="ARBA00023015"/>
    </source>
</evidence>
<dbReference type="PANTHER" id="PTHR44688:SF16">
    <property type="entry name" value="DNA-BINDING TRANSCRIPTIONAL ACTIVATOR DEVR_DOSR"/>
    <property type="match status" value="1"/>
</dbReference>
<dbReference type="SUPFAM" id="SSF46894">
    <property type="entry name" value="C-terminal effector domain of the bipartite response regulators"/>
    <property type="match status" value="1"/>
</dbReference>
<evidence type="ECO:0000313" key="5">
    <source>
        <dbReference type="EMBL" id="SFV05604.1"/>
    </source>
</evidence>
<dbReference type="STRING" id="1035707.SAMN05216552_102442"/>
<evidence type="ECO:0000256" key="3">
    <source>
        <dbReference type="ARBA" id="ARBA00023163"/>
    </source>
</evidence>
<dbReference type="InterPro" id="IPR036388">
    <property type="entry name" value="WH-like_DNA-bd_sf"/>
</dbReference>
<accession>A0A1I7L7Z4</accession>
<proteinExistence type="predicted"/>
<dbReference type="PANTHER" id="PTHR44688">
    <property type="entry name" value="DNA-BINDING TRANSCRIPTIONAL ACTIVATOR DEVR_DOSR"/>
    <property type="match status" value="1"/>
</dbReference>
<reference evidence="6" key="1">
    <citation type="submission" date="2016-10" db="EMBL/GenBank/DDBJ databases">
        <authorList>
            <person name="Varghese N."/>
            <person name="Submissions S."/>
        </authorList>
    </citation>
    <scope>NUCLEOTIDE SEQUENCE [LARGE SCALE GENOMIC DNA]</scope>
    <source>
        <strain evidence="6">CGMCC 1.11014</strain>
    </source>
</reference>
<dbReference type="OrthoDB" id="1806906at2"/>
<organism evidence="5 6">
    <name type="scientific">Pseudoduganella namucuonensis</name>
    <dbReference type="NCBI Taxonomy" id="1035707"/>
    <lineage>
        <taxon>Bacteria</taxon>
        <taxon>Pseudomonadati</taxon>
        <taxon>Pseudomonadota</taxon>
        <taxon>Betaproteobacteria</taxon>
        <taxon>Burkholderiales</taxon>
        <taxon>Oxalobacteraceae</taxon>
        <taxon>Telluria group</taxon>
        <taxon>Pseudoduganella</taxon>
    </lineage>
</organism>
<keyword evidence="2" id="KW-0238">DNA-binding</keyword>
<gene>
    <name evidence="5" type="ORF">SAMN05216552_102442</name>
</gene>
<dbReference type="PRINTS" id="PR00038">
    <property type="entry name" value="HTHLUXR"/>
</dbReference>
<dbReference type="CDD" id="cd06170">
    <property type="entry name" value="LuxR_C_like"/>
    <property type="match status" value="1"/>
</dbReference>
<evidence type="ECO:0000259" key="4">
    <source>
        <dbReference type="PROSITE" id="PS50043"/>
    </source>
</evidence>
<protein>
    <submittedName>
        <fullName evidence="5">Regulatory protein, luxR family</fullName>
    </submittedName>
</protein>
<dbReference type="InterPro" id="IPR016032">
    <property type="entry name" value="Sig_transdc_resp-reg_C-effctor"/>
</dbReference>
<dbReference type="Pfam" id="PF00196">
    <property type="entry name" value="GerE"/>
    <property type="match status" value="1"/>
</dbReference>
<dbReference type="InterPro" id="IPR000792">
    <property type="entry name" value="Tscrpt_reg_LuxR_C"/>
</dbReference>
<dbReference type="PROSITE" id="PS50043">
    <property type="entry name" value="HTH_LUXR_2"/>
    <property type="match status" value="1"/>
</dbReference>
<name>A0A1I7L7Z4_9BURK</name>
<dbReference type="GO" id="GO:0006355">
    <property type="term" value="P:regulation of DNA-templated transcription"/>
    <property type="evidence" value="ECO:0007669"/>
    <property type="project" value="InterPro"/>
</dbReference>
<sequence>MTSSIQGGANAHRRFAHHVTGLARCLVPASGWIFYRVRDARIDDLLLVDERADRFDAYFQDFQQLDPLSPQACLPRDAVASLGQRLTPALAAHARYYSDFMQPYRLCDAVELYIPAPSGECFGLSVLRDAGMPAFGAAEVASLAALQRLAAMAADTLGPGDVSRPPATRASLLRLYPELTERELDVAHAVSRGMGNKEICREEGMALSTVKTHLQNIFRKTGLRSRTELAGGVEGRRSGP</sequence>
<dbReference type="GO" id="GO:0003677">
    <property type="term" value="F:DNA binding"/>
    <property type="evidence" value="ECO:0007669"/>
    <property type="project" value="UniProtKB-KW"/>
</dbReference>
<dbReference type="AlphaFoldDB" id="A0A1I7L7Z4"/>
<dbReference type="RefSeq" id="WP_093557816.1">
    <property type="nucleotide sequence ID" value="NZ_FPBO01000024.1"/>
</dbReference>
<keyword evidence="6" id="KW-1185">Reference proteome</keyword>
<dbReference type="EMBL" id="FPBO01000024">
    <property type="protein sequence ID" value="SFV05604.1"/>
    <property type="molecule type" value="Genomic_DNA"/>
</dbReference>
<evidence type="ECO:0000313" key="6">
    <source>
        <dbReference type="Proteomes" id="UP000199391"/>
    </source>
</evidence>
<dbReference type="Proteomes" id="UP000199391">
    <property type="component" value="Unassembled WGS sequence"/>
</dbReference>
<evidence type="ECO:0000256" key="2">
    <source>
        <dbReference type="ARBA" id="ARBA00023125"/>
    </source>
</evidence>
<dbReference type="Gene3D" id="1.10.10.10">
    <property type="entry name" value="Winged helix-like DNA-binding domain superfamily/Winged helix DNA-binding domain"/>
    <property type="match status" value="1"/>
</dbReference>
<feature type="domain" description="HTH luxR-type" evidence="4">
    <location>
        <begin position="172"/>
        <end position="237"/>
    </location>
</feature>